<evidence type="ECO:0000313" key="3">
    <source>
        <dbReference type="EMBL" id="KAF2097450.1"/>
    </source>
</evidence>
<feature type="compositionally biased region" description="Acidic residues" evidence="1">
    <location>
        <begin position="88"/>
        <end position="108"/>
    </location>
</feature>
<keyword evidence="2" id="KW-0812">Transmembrane</keyword>
<feature type="transmembrane region" description="Helical" evidence="2">
    <location>
        <begin position="292"/>
        <end position="312"/>
    </location>
</feature>
<feature type="compositionally biased region" description="Basic and acidic residues" evidence="1">
    <location>
        <begin position="606"/>
        <end position="623"/>
    </location>
</feature>
<feature type="region of interest" description="Disordered" evidence="1">
    <location>
        <begin position="416"/>
        <end position="442"/>
    </location>
</feature>
<dbReference type="Proteomes" id="UP000799772">
    <property type="component" value="Unassembled WGS sequence"/>
</dbReference>
<feature type="region of interest" description="Disordered" evidence="1">
    <location>
        <begin position="474"/>
        <end position="516"/>
    </location>
</feature>
<proteinExistence type="predicted"/>
<feature type="region of interest" description="Disordered" evidence="1">
    <location>
        <begin position="168"/>
        <end position="282"/>
    </location>
</feature>
<feature type="compositionally biased region" description="Polar residues" evidence="1">
    <location>
        <begin position="569"/>
        <end position="592"/>
    </location>
</feature>
<organism evidence="3 4">
    <name type="scientific">Rhizodiscina lignyota</name>
    <dbReference type="NCBI Taxonomy" id="1504668"/>
    <lineage>
        <taxon>Eukaryota</taxon>
        <taxon>Fungi</taxon>
        <taxon>Dikarya</taxon>
        <taxon>Ascomycota</taxon>
        <taxon>Pezizomycotina</taxon>
        <taxon>Dothideomycetes</taxon>
        <taxon>Pleosporomycetidae</taxon>
        <taxon>Aulographales</taxon>
        <taxon>Rhizodiscinaceae</taxon>
        <taxon>Rhizodiscina</taxon>
    </lineage>
</organism>
<feature type="compositionally biased region" description="Low complexity" evidence="1">
    <location>
        <begin position="496"/>
        <end position="516"/>
    </location>
</feature>
<feature type="compositionally biased region" description="Low complexity" evidence="1">
    <location>
        <begin position="190"/>
        <end position="282"/>
    </location>
</feature>
<sequence>MSMSIARQLPSSGLVGERRSRLKTRGSRWTQLLERREDSENRAAKRLRRDVENRAPEPDDGNDSQSPAAAPAGGQCSTGQAPLPTLDGDGDGDDSDDSDDDDDGDDDSLAQRAAQLGSPLLVPTLPAPNCECGTLAALLGPNVLARSPDGGPGPPIVLPSICSTTASAQTPTMMPAPSSASLLPPPLPTQPSSLPKQSQSASTSPALSSTYQPAASTTTSLASSTLSSSASLGSSDPSSSTSNPETPLTAKPTFLSTISTRPSSSTNSPSQSALSQSGTSDSSGGLSQGAEIALIVLGVLAFLVLAALLLFFRKRVAKAFYRAKEKFTPASDVEKAEAGNVVYGILAAPLFRQVGNSLRRSFRSKNLDMQIGEPTLTYTTNQRYRSAVAGPAGQISSQNPFSDAAVPTNPFSDLAVPQAQVQQQPELEPVLESESASSGSRSSIFHSVPVIAGIGSAPDAPRAPLGPQARRVLARYPSVRRKSLPSTARGIEGQIETPSPASATEAEPSTAAPLANLTLAQRAQLRRDRERQRMIAQTAQRLEREKTPTPSPRTPEYALTPPPLPTRSPFRQSTGTPTRQTSPSPGLSTRPSSPAIGLGITVPSTSRRDSIARRIEEVARDVELNGPSPSPQARSENETDSDDPFGNSGLGSRDGSWGPKWPVTEGKSPRGGGGED</sequence>
<feature type="compositionally biased region" description="Basic and acidic residues" evidence="1">
    <location>
        <begin position="33"/>
        <end position="57"/>
    </location>
</feature>
<keyword evidence="2" id="KW-1133">Transmembrane helix</keyword>
<comment type="caution">
    <text evidence="3">The sequence shown here is derived from an EMBL/GenBank/DDBJ whole genome shotgun (WGS) entry which is preliminary data.</text>
</comment>
<accession>A0A9P4M545</accession>
<reference evidence="3" key="1">
    <citation type="journal article" date="2020" name="Stud. Mycol.">
        <title>101 Dothideomycetes genomes: a test case for predicting lifestyles and emergence of pathogens.</title>
        <authorList>
            <person name="Haridas S."/>
            <person name="Albert R."/>
            <person name="Binder M."/>
            <person name="Bloem J."/>
            <person name="Labutti K."/>
            <person name="Salamov A."/>
            <person name="Andreopoulos B."/>
            <person name="Baker S."/>
            <person name="Barry K."/>
            <person name="Bills G."/>
            <person name="Bluhm B."/>
            <person name="Cannon C."/>
            <person name="Castanera R."/>
            <person name="Culley D."/>
            <person name="Daum C."/>
            <person name="Ezra D."/>
            <person name="Gonzalez J."/>
            <person name="Henrissat B."/>
            <person name="Kuo A."/>
            <person name="Liang C."/>
            <person name="Lipzen A."/>
            <person name="Lutzoni F."/>
            <person name="Magnuson J."/>
            <person name="Mondo S."/>
            <person name="Nolan M."/>
            <person name="Ohm R."/>
            <person name="Pangilinan J."/>
            <person name="Park H.-J."/>
            <person name="Ramirez L."/>
            <person name="Alfaro M."/>
            <person name="Sun H."/>
            <person name="Tritt A."/>
            <person name="Yoshinaga Y."/>
            <person name="Zwiers L.-H."/>
            <person name="Turgeon B."/>
            <person name="Goodwin S."/>
            <person name="Spatafora J."/>
            <person name="Crous P."/>
            <person name="Grigoriev I."/>
        </authorList>
    </citation>
    <scope>NUCLEOTIDE SEQUENCE</scope>
    <source>
        <strain evidence="3">CBS 133067</strain>
    </source>
</reference>
<evidence type="ECO:0000256" key="2">
    <source>
        <dbReference type="SAM" id="Phobius"/>
    </source>
</evidence>
<dbReference type="AlphaFoldDB" id="A0A9P4M545"/>
<evidence type="ECO:0000313" key="4">
    <source>
        <dbReference type="Proteomes" id="UP000799772"/>
    </source>
</evidence>
<gene>
    <name evidence="3" type="ORF">NA57DRAFT_77707</name>
</gene>
<evidence type="ECO:0000256" key="1">
    <source>
        <dbReference type="SAM" id="MobiDB-lite"/>
    </source>
</evidence>
<protein>
    <submittedName>
        <fullName evidence="3">Uncharacterized protein</fullName>
    </submittedName>
</protein>
<name>A0A9P4M545_9PEZI</name>
<feature type="compositionally biased region" description="Polar residues" evidence="1">
    <location>
        <begin position="1"/>
        <end position="11"/>
    </location>
</feature>
<feature type="region of interest" description="Disordered" evidence="1">
    <location>
        <begin position="1"/>
        <end position="115"/>
    </location>
</feature>
<feature type="region of interest" description="Disordered" evidence="1">
    <location>
        <begin position="538"/>
        <end position="676"/>
    </location>
</feature>
<keyword evidence="2" id="KW-0472">Membrane</keyword>
<keyword evidence="4" id="KW-1185">Reference proteome</keyword>
<dbReference type="EMBL" id="ML978128">
    <property type="protein sequence ID" value="KAF2097450.1"/>
    <property type="molecule type" value="Genomic_DNA"/>
</dbReference>